<comment type="subcellular location">
    <subcellularLocation>
        <location evidence="1">Cell membrane</location>
        <topology evidence="1">Multi-pass membrane protein</topology>
    </subcellularLocation>
</comment>
<evidence type="ECO:0000256" key="1">
    <source>
        <dbReference type="ARBA" id="ARBA00004651"/>
    </source>
</evidence>
<keyword evidence="6 7" id="KW-0472">Membrane</keyword>
<evidence type="ECO:0000259" key="8">
    <source>
        <dbReference type="Pfam" id="PF02308"/>
    </source>
</evidence>
<reference evidence="9 10" key="1">
    <citation type="journal article" date="2014" name="Int. J. Syst. Evol. Microbiol.">
        <title>Jeotgalibaca dankookensis gen. nov., sp. nov., a member of the family Carnobacteriaceae, isolated from seujeot (Korean traditional food).</title>
        <authorList>
            <person name="Lee D.G."/>
            <person name="Trujillo M.E."/>
            <person name="Kang H."/>
            <person name="Ahn T.Y."/>
        </authorList>
    </citation>
    <scope>NUCLEOTIDE SEQUENCE [LARGE SCALE GENOMIC DNA]</scope>
    <source>
        <strain evidence="9 10">EX-07</strain>
    </source>
</reference>
<evidence type="ECO:0000256" key="3">
    <source>
        <dbReference type="ARBA" id="ARBA00022475"/>
    </source>
</evidence>
<sequence>MYILDNMEVTVRLVVAVLIGSIIGLERERKNQSAGIRTNIIVCVSACILTIIQIKISFSVIQMVSADPELHGVLSTDFARITAQIVSGIGFLGAGAILTTQMDTISGLTTAATIWAVSGLGIAVGMGYYFLSISSTLILISVLYLLKKVTKPGEKHVLIIKMTNDRHIKEVRKVFETYELHKINEDFAMSRVDGELIYTFTYFLYIPNKLDNSDLIDAFLDISDEIVGITIKD</sequence>
<dbReference type="GO" id="GO:0005886">
    <property type="term" value="C:plasma membrane"/>
    <property type="evidence" value="ECO:0007669"/>
    <property type="project" value="UniProtKB-SubCell"/>
</dbReference>
<feature type="domain" description="MgtC/SapB/SrpB/YhiD N-terminal" evidence="8">
    <location>
        <begin position="13"/>
        <end position="150"/>
    </location>
</feature>
<evidence type="ECO:0000256" key="7">
    <source>
        <dbReference type="SAM" id="Phobius"/>
    </source>
</evidence>
<feature type="transmembrane region" description="Helical" evidence="7">
    <location>
        <begin position="37"/>
        <end position="58"/>
    </location>
</feature>
<feature type="transmembrane region" description="Helical" evidence="7">
    <location>
        <begin position="78"/>
        <end position="98"/>
    </location>
</feature>
<keyword evidence="4 7" id="KW-0812">Transmembrane</keyword>
<dbReference type="RefSeq" id="WP_062468751.1">
    <property type="nucleotide sequence ID" value="NZ_BBYN01000009.1"/>
</dbReference>
<dbReference type="AlphaFoldDB" id="A0A1S6IQ12"/>
<dbReference type="Proteomes" id="UP000188993">
    <property type="component" value="Chromosome"/>
</dbReference>
<feature type="transmembrane region" description="Helical" evidence="7">
    <location>
        <begin position="105"/>
        <end position="122"/>
    </location>
</feature>
<dbReference type="EMBL" id="CP019728">
    <property type="protein sequence ID" value="AQS53637.1"/>
    <property type="molecule type" value="Genomic_DNA"/>
</dbReference>
<evidence type="ECO:0000313" key="9">
    <source>
        <dbReference type="EMBL" id="AQS53637.1"/>
    </source>
</evidence>
<evidence type="ECO:0000256" key="2">
    <source>
        <dbReference type="ARBA" id="ARBA00009298"/>
    </source>
</evidence>
<dbReference type="PANTHER" id="PTHR33778:SF1">
    <property type="entry name" value="MAGNESIUM TRANSPORTER YHID-RELATED"/>
    <property type="match status" value="1"/>
</dbReference>
<gene>
    <name evidence="9" type="ORF">BW727_101270</name>
</gene>
<comment type="similarity">
    <text evidence="2">Belongs to the MgtC/SapB family.</text>
</comment>
<evidence type="ECO:0000313" key="10">
    <source>
        <dbReference type="Proteomes" id="UP000188993"/>
    </source>
</evidence>
<dbReference type="STRING" id="708126.BW727_101270"/>
<dbReference type="PANTHER" id="PTHR33778">
    <property type="entry name" value="PROTEIN MGTC"/>
    <property type="match status" value="1"/>
</dbReference>
<organism evidence="9 10">
    <name type="scientific">Jeotgalibaca dankookensis</name>
    <dbReference type="NCBI Taxonomy" id="708126"/>
    <lineage>
        <taxon>Bacteria</taxon>
        <taxon>Bacillati</taxon>
        <taxon>Bacillota</taxon>
        <taxon>Bacilli</taxon>
        <taxon>Lactobacillales</taxon>
        <taxon>Carnobacteriaceae</taxon>
        <taxon>Jeotgalibaca</taxon>
    </lineage>
</organism>
<keyword evidence="5 7" id="KW-1133">Transmembrane helix</keyword>
<feature type="transmembrane region" description="Helical" evidence="7">
    <location>
        <begin position="128"/>
        <end position="146"/>
    </location>
</feature>
<keyword evidence="3" id="KW-1003">Cell membrane</keyword>
<evidence type="ECO:0000256" key="5">
    <source>
        <dbReference type="ARBA" id="ARBA00022989"/>
    </source>
</evidence>
<dbReference type="KEGG" id="jda:BW727_101270"/>
<evidence type="ECO:0000256" key="6">
    <source>
        <dbReference type="ARBA" id="ARBA00023136"/>
    </source>
</evidence>
<evidence type="ECO:0000256" key="4">
    <source>
        <dbReference type="ARBA" id="ARBA00022692"/>
    </source>
</evidence>
<proteinExistence type="inferred from homology"/>
<dbReference type="InterPro" id="IPR003416">
    <property type="entry name" value="MgtC/SapB/SrpB/YhiD_fam"/>
</dbReference>
<dbReference type="OrthoDB" id="9811198at2"/>
<accession>A0A1S6IQ12</accession>
<dbReference type="InterPro" id="IPR049177">
    <property type="entry name" value="MgtC_SapB_SrpB_YhiD_N"/>
</dbReference>
<dbReference type="PRINTS" id="PR01837">
    <property type="entry name" value="MGTCSAPBPROT"/>
</dbReference>
<protein>
    <recommendedName>
        <fullName evidence="8">MgtC/SapB/SrpB/YhiD N-terminal domain-containing protein</fullName>
    </recommendedName>
</protein>
<keyword evidence="10" id="KW-1185">Reference proteome</keyword>
<dbReference type="Pfam" id="PF02308">
    <property type="entry name" value="MgtC"/>
    <property type="match status" value="1"/>
</dbReference>
<name>A0A1S6IQ12_9LACT</name>